<proteinExistence type="predicted"/>
<comment type="caution">
    <text evidence="1">The sequence shown here is derived from an EMBL/GenBank/DDBJ whole genome shotgun (WGS) entry which is preliminary data.</text>
</comment>
<evidence type="ECO:0000313" key="1">
    <source>
        <dbReference type="EMBL" id="MBV7275916.1"/>
    </source>
</evidence>
<dbReference type="AlphaFoldDB" id="A0A949WT89"/>
<dbReference type="Proteomes" id="UP000694308">
    <property type="component" value="Unassembled WGS sequence"/>
</dbReference>
<organism evidence="1 2">
    <name type="scientific">Clostridium thailandense</name>
    <dbReference type="NCBI Taxonomy" id="2794346"/>
    <lineage>
        <taxon>Bacteria</taxon>
        <taxon>Bacillati</taxon>
        <taxon>Bacillota</taxon>
        <taxon>Clostridia</taxon>
        <taxon>Eubacteriales</taxon>
        <taxon>Clostridiaceae</taxon>
        <taxon>Clostridium</taxon>
    </lineage>
</organism>
<accession>A0A949WT89</accession>
<sequence>MEGVPDGFFDYSSKIDDNISKAELNEQQKNYNKVVNGDGEAVYEEKEPSKLAENEFEELSKALKSGNMSRVMIKELKAGMVEGKYSIEKIDDGSASYKIDIVENGMVKTTVFIDDCGKTVKMEWKVENGGKRGHGYTRIKVPKGTEKGHIKSIQDGAKDNCIEDSPLNIIPQTPVVNDPRIKMFENYRARECQGDKVITEILSEPKGYVRVKIPNKNIDVTYNPLSEGAKNWPKDWFKKEGKTFD</sequence>
<evidence type="ECO:0000313" key="2">
    <source>
        <dbReference type="Proteomes" id="UP000694308"/>
    </source>
</evidence>
<keyword evidence="2" id="KW-1185">Reference proteome</keyword>
<dbReference type="RefSeq" id="WP_218322963.1">
    <property type="nucleotide sequence ID" value="NZ_JAEEGC010000140.1"/>
</dbReference>
<reference evidence="1" key="1">
    <citation type="submission" date="2020-12" db="EMBL/GenBank/DDBJ databases">
        <title>Clostridium thailandense sp. nov., a novel acetogenic bacterium isolated from peat land soil in Thailand.</title>
        <authorList>
            <person name="Chaikitkaew S."/>
            <person name="Birkeland N.K."/>
        </authorList>
    </citation>
    <scope>NUCLEOTIDE SEQUENCE</scope>
    <source>
        <strain evidence="1">PL3</strain>
    </source>
</reference>
<protein>
    <submittedName>
        <fullName evidence="1">Uncharacterized protein</fullName>
    </submittedName>
</protein>
<gene>
    <name evidence="1" type="ORF">I6U48_23770</name>
</gene>
<name>A0A949WT89_9CLOT</name>
<dbReference type="EMBL" id="JAEEGC010000140">
    <property type="protein sequence ID" value="MBV7275916.1"/>
    <property type="molecule type" value="Genomic_DNA"/>
</dbReference>